<comment type="caution">
    <text evidence="1">The sequence shown here is derived from an EMBL/GenBank/DDBJ whole genome shotgun (WGS) entry which is preliminary data.</text>
</comment>
<keyword evidence="2" id="KW-1185">Reference proteome</keyword>
<accession>A0ACC1RVD7</accession>
<protein>
    <submittedName>
        <fullName evidence="1">Uncharacterized protein</fullName>
    </submittedName>
</protein>
<evidence type="ECO:0000313" key="2">
    <source>
        <dbReference type="Proteomes" id="UP001148662"/>
    </source>
</evidence>
<evidence type="ECO:0000313" key="1">
    <source>
        <dbReference type="EMBL" id="KAJ3526482.1"/>
    </source>
</evidence>
<sequence>MSLIPASHDKASQRRTIATSFGALLVEKLKWIPESIAAMTGLVSAGAQSSQDGFGNVSCQRLFSGTNGSEIAFPLRQTGAEVSNTSEPSSAEVREQHKANMLATYGIKVRDYAYESTLPPVPAYHPPPRPKGPRPLKRTRQQYEEESGDDDDYGIADILPSVLDDLRPPRQDKSDIRPAKKQKHVERARTEPLEGESEPTAYWLLRCFSNH</sequence>
<dbReference type="Proteomes" id="UP001148662">
    <property type="component" value="Unassembled WGS sequence"/>
</dbReference>
<dbReference type="EMBL" id="JANHOG010002162">
    <property type="protein sequence ID" value="KAJ3526482.1"/>
    <property type="molecule type" value="Genomic_DNA"/>
</dbReference>
<name>A0ACC1RVD7_9APHY</name>
<gene>
    <name evidence="1" type="ORF">NM688_g8258</name>
</gene>
<reference evidence="1" key="1">
    <citation type="submission" date="2022-07" db="EMBL/GenBank/DDBJ databases">
        <title>Genome Sequence of Phlebia brevispora.</title>
        <authorList>
            <person name="Buettner E."/>
        </authorList>
    </citation>
    <scope>NUCLEOTIDE SEQUENCE</scope>
    <source>
        <strain evidence="1">MPL23</strain>
    </source>
</reference>
<organism evidence="1 2">
    <name type="scientific">Phlebia brevispora</name>
    <dbReference type="NCBI Taxonomy" id="194682"/>
    <lineage>
        <taxon>Eukaryota</taxon>
        <taxon>Fungi</taxon>
        <taxon>Dikarya</taxon>
        <taxon>Basidiomycota</taxon>
        <taxon>Agaricomycotina</taxon>
        <taxon>Agaricomycetes</taxon>
        <taxon>Polyporales</taxon>
        <taxon>Meruliaceae</taxon>
        <taxon>Phlebia</taxon>
    </lineage>
</organism>
<proteinExistence type="predicted"/>